<dbReference type="AlphaFoldDB" id="A0A803JKG5"/>
<keyword evidence="1" id="KW-0238">DNA-binding</keyword>
<accession>A0A803JKG5</accession>
<dbReference type="GO" id="GO:0003677">
    <property type="term" value="F:DNA binding"/>
    <property type="evidence" value="ECO:0007669"/>
    <property type="project" value="UniProtKB-KW"/>
</dbReference>
<feature type="compositionally biased region" description="Low complexity" evidence="2">
    <location>
        <begin position="290"/>
        <end position="301"/>
    </location>
</feature>
<dbReference type="GeneTree" id="ENSGT01130000278482"/>
<reference evidence="3" key="1">
    <citation type="journal article" date="2010" name="Science">
        <title>The genome of the Western clawed frog Xenopus tropicalis.</title>
        <authorList>
            <person name="Hellsten U."/>
            <person name="Harland R.M."/>
            <person name="Gilchrist M.J."/>
            <person name="Hendrix D."/>
            <person name="Jurka J."/>
            <person name="Kapitonov V."/>
            <person name="Ovcharenko I."/>
            <person name="Putnam N.H."/>
            <person name="Shu S."/>
            <person name="Taher L."/>
            <person name="Blitz I.L."/>
            <person name="Blumberg B."/>
            <person name="Dichmann D.S."/>
            <person name="Dubchak I."/>
            <person name="Amaya E."/>
            <person name="Detter J.C."/>
            <person name="Fletcher R."/>
            <person name="Gerhard D.S."/>
            <person name="Goodstein D."/>
            <person name="Graves T."/>
            <person name="Grigoriev I.V."/>
            <person name="Grimwood J."/>
            <person name="Kawashima T."/>
            <person name="Lindquist E."/>
            <person name="Lucas S.M."/>
            <person name="Mead P.E."/>
            <person name="Mitros T."/>
            <person name="Ogino H."/>
            <person name="Ohta Y."/>
            <person name="Poliakov A.V."/>
            <person name="Pollet N."/>
            <person name="Robert J."/>
            <person name="Salamov A."/>
            <person name="Sater A.K."/>
            <person name="Schmutz J."/>
            <person name="Terry A."/>
            <person name="Vize P.D."/>
            <person name="Warren W.C."/>
            <person name="Wells D."/>
            <person name="Wills A."/>
            <person name="Wilson R.K."/>
            <person name="Zimmerman L.B."/>
            <person name="Zorn A.M."/>
            <person name="Grainger R."/>
            <person name="Grammer T."/>
            <person name="Khokha M.K."/>
            <person name="Richardson P.M."/>
            <person name="Rokhsar D.S."/>
        </authorList>
    </citation>
    <scope>NUCLEOTIDE SEQUENCE [LARGE SCALE GENOMIC DNA]</scope>
    <source>
        <strain evidence="3">Nigerian</strain>
    </source>
</reference>
<dbReference type="PANTHER" id="PTHR33066:SF2">
    <property type="entry name" value="FILAGGRIN-2-LIKE"/>
    <property type="match status" value="1"/>
</dbReference>
<reference evidence="3" key="2">
    <citation type="submission" date="2021-03" db="UniProtKB">
        <authorList>
            <consortium name="Ensembl"/>
        </authorList>
    </citation>
    <scope>IDENTIFICATION</scope>
</reference>
<dbReference type="SUPFAM" id="SSF56349">
    <property type="entry name" value="DNA breaking-rejoining enzymes"/>
    <property type="match status" value="1"/>
</dbReference>
<proteinExistence type="predicted"/>
<dbReference type="InterPro" id="IPR010998">
    <property type="entry name" value="Integrase_recombinase_N"/>
</dbReference>
<dbReference type="PANTHER" id="PTHR33066">
    <property type="entry name" value="INTEGRASE_SAM-LIKE_N DOMAIN-CONTAINING PROTEIN"/>
    <property type="match status" value="1"/>
</dbReference>
<evidence type="ECO:0008006" key="4">
    <source>
        <dbReference type="Google" id="ProtNLM"/>
    </source>
</evidence>
<dbReference type="InterPro" id="IPR011010">
    <property type="entry name" value="DNA_brk_join_enz"/>
</dbReference>
<protein>
    <recommendedName>
        <fullName evidence="4">Core-binding (CB) domain-containing protein</fullName>
    </recommendedName>
</protein>
<evidence type="ECO:0000256" key="2">
    <source>
        <dbReference type="SAM" id="MobiDB-lite"/>
    </source>
</evidence>
<dbReference type="Ensembl" id="ENSXETT00000106595">
    <property type="protein sequence ID" value="ENSXETP00000108433"/>
    <property type="gene ID" value="ENSXETG00000045566"/>
</dbReference>
<feature type="compositionally biased region" description="Polar residues" evidence="2">
    <location>
        <begin position="255"/>
        <end position="272"/>
    </location>
</feature>
<evidence type="ECO:0000256" key="1">
    <source>
        <dbReference type="ARBA" id="ARBA00023125"/>
    </source>
</evidence>
<name>A0A803JKG5_XENTR</name>
<dbReference type="InParanoid" id="A0A803JKG5"/>
<sequence length="584" mass="63459">MPLSEPVEQVQERLESANFAFSALQGLDSLVAFQGEFGARDASLSAKMENLSHRCLHPRLGCSPGLGMGSGEVVGQAVGSSIQYPGDQSSEAGSSILLSVPSGFLSQTVDRQHVACVIHQETRGDKEHFSASGGRSYPVLGREESFSADSRISTWSMKSGSRLPEPELCLKSRMVSESSGFSAADGEMGASGDRSFGNSSQLSASEVFLQEFLPGDNGLRCSSTGLAFQTGLCLSSFSPDFQNPPEGRSGEGRSGPNSSKLAAQTLVSVTPETDNRCPLASPREERPVASGTSTSSKSFCSVPSGLEVERKRLSELGFSQCVIDTLLKARKPSTSAAYYRIWERFLLWKFHNVLPMEEVSLSQVLGFLQEGLDKGLQYRTLKVHVSALSALSGSSWAEDSMIKRFFLAVLKVRPPKARSPPPWSLPLVLKALSKSPFEPLESVSIWLLTLKTLFLLAIASASRVGELQALSCSPGHISFLHDRVILKPVESFRPKVVSTFHLKREISLPVFSPELQDMEELQKIDPVRCLRHYLEVSCAFRKSDRLFVIPAGCRKGQAAATSTISRWISICIEKAYQAQGKLAP</sequence>
<dbReference type="Gene3D" id="1.10.150.130">
    <property type="match status" value="1"/>
</dbReference>
<evidence type="ECO:0000313" key="3">
    <source>
        <dbReference type="Ensembl" id="ENSXETP00000108433"/>
    </source>
</evidence>
<feature type="region of interest" description="Disordered" evidence="2">
    <location>
        <begin position="239"/>
        <end position="301"/>
    </location>
</feature>
<organism evidence="3">
    <name type="scientific">Xenopus tropicalis</name>
    <name type="common">Western clawed frog</name>
    <name type="synonym">Silurana tropicalis</name>
    <dbReference type="NCBI Taxonomy" id="8364"/>
    <lineage>
        <taxon>Eukaryota</taxon>
        <taxon>Metazoa</taxon>
        <taxon>Chordata</taxon>
        <taxon>Craniata</taxon>
        <taxon>Vertebrata</taxon>
        <taxon>Euteleostomi</taxon>
        <taxon>Amphibia</taxon>
        <taxon>Batrachia</taxon>
        <taxon>Anura</taxon>
        <taxon>Pipoidea</taxon>
        <taxon>Pipidae</taxon>
        <taxon>Xenopodinae</taxon>
        <taxon>Xenopus</taxon>
        <taxon>Silurana</taxon>
    </lineage>
</organism>